<feature type="transmembrane region" description="Helical" evidence="6">
    <location>
        <begin position="88"/>
        <end position="113"/>
    </location>
</feature>
<dbReference type="EMBL" id="JAUHQC010000014">
    <property type="protein sequence ID" value="MDN4534024.1"/>
    <property type="molecule type" value="Genomic_DNA"/>
</dbReference>
<dbReference type="EMBL" id="PPQW01000030">
    <property type="protein sequence ID" value="PNZ67401.1"/>
    <property type="molecule type" value="Genomic_DNA"/>
</dbReference>
<sequence>MYEVTIHQHHPFNLDPRVKIALMLVISFIALTGAVSGPDVFVRLILLCIPVILCMLIGQVKIGVLFGLLIGITWYGEAFTYLPQHQTLTLLIFIPSGIVTRFVPPLLMGYYILKSTQVEVLIRGLETLKIPNQVTIPIAVMFRFFPTIREEAAHIKDAMKMRGITCSHALRHPIVYLEYRVVPLLNSVMKIGNELTIASMTRGLNLKHPRTSLIRISFTLIDICFLVLTLMLFILYYLI</sequence>
<dbReference type="GeneID" id="64982956"/>
<keyword evidence="2" id="KW-1003">Cell membrane</keyword>
<gene>
    <name evidence="8" type="ORF">CD158_06145</name>
    <name evidence="7" type="ORF">QYH67_10720</name>
</gene>
<name>A0AAP8PNY1_9STAP</name>
<keyword evidence="3 6" id="KW-0812">Transmembrane</keyword>
<evidence type="ECO:0000313" key="7">
    <source>
        <dbReference type="EMBL" id="MDN4534024.1"/>
    </source>
</evidence>
<accession>A0AAP8PNY1</accession>
<evidence type="ECO:0000256" key="3">
    <source>
        <dbReference type="ARBA" id="ARBA00022692"/>
    </source>
</evidence>
<comment type="subcellular location">
    <subcellularLocation>
        <location evidence="1">Membrane</location>
        <topology evidence="1">Multi-pass membrane protein</topology>
    </subcellularLocation>
</comment>
<dbReference type="AlphaFoldDB" id="A0AAP8PNY1"/>
<dbReference type="CDD" id="cd16914">
    <property type="entry name" value="EcfT"/>
    <property type="match status" value="1"/>
</dbReference>
<dbReference type="Proteomes" id="UP000242470">
    <property type="component" value="Unassembled WGS sequence"/>
</dbReference>
<dbReference type="InterPro" id="IPR051611">
    <property type="entry name" value="ECF_transporter_component"/>
</dbReference>
<dbReference type="PANTHER" id="PTHR34857:SF2">
    <property type="entry name" value="SLL0384 PROTEIN"/>
    <property type="match status" value="1"/>
</dbReference>
<feature type="transmembrane region" description="Helical" evidence="6">
    <location>
        <begin position="20"/>
        <end position="37"/>
    </location>
</feature>
<dbReference type="Proteomes" id="UP001171687">
    <property type="component" value="Unassembled WGS sequence"/>
</dbReference>
<organism evidence="8 9">
    <name type="scientific">Staphylococcus auricularis</name>
    <dbReference type="NCBI Taxonomy" id="29379"/>
    <lineage>
        <taxon>Bacteria</taxon>
        <taxon>Bacillati</taxon>
        <taxon>Bacillota</taxon>
        <taxon>Bacilli</taxon>
        <taxon>Bacillales</taxon>
        <taxon>Staphylococcaceae</taxon>
        <taxon>Staphylococcus</taxon>
    </lineage>
</organism>
<dbReference type="Pfam" id="PF02361">
    <property type="entry name" value="CbiQ"/>
    <property type="match status" value="1"/>
</dbReference>
<dbReference type="PANTHER" id="PTHR34857">
    <property type="entry name" value="SLL0384 PROTEIN"/>
    <property type="match status" value="1"/>
</dbReference>
<evidence type="ECO:0000256" key="5">
    <source>
        <dbReference type="ARBA" id="ARBA00023136"/>
    </source>
</evidence>
<feature type="transmembrane region" description="Helical" evidence="6">
    <location>
        <begin position="44"/>
        <end position="76"/>
    </location>
</feature>
<evidence type="ECO:0000256" key="6">
    <source>
        <dbReference type="SAM" id="Phobius"/>
    </source>
</evidence>
<evidence type="ECO:0000313" key="9">
    <source>
        <dbReference type="Proteomes" id="UP000242470"/>
    </source>
</evidence>
<evidence type="ECO:0000256" key="4">
    <source>
        <dbReference type="ARBA" id="ARBA00022989"/>
    </source>
</evidence>
<comment type="caution">
    <text evidence="8">The sequence shown here is derived from an EMBL/GenBank/DDBJ whole genome shotgun (WGS) entry which is preliminary data.</text>
</comment>
<dbReference type="GO" id="GO:0005886">
    <property type="term" value="C:plasma membrane"/>
    <property type="evidence" value="ECO:0007669"/>
    <property type="project" value="UniProtKB-ARBA"/>
</dbReference>
<reference evidence="8 9" key="1">
    <citation type="submission" date="2017-08" db="EMBL/GenBank/DDBJ databases">
        <title>Draft genome sequences of 64 type strains of genus Staph aureus.</title>
        <authorList>
            <person name="Cole K."/>
            <person name="Golubchik T."/>
            <person name="Russell J."/>
            <person name="Foster D."/>
            <person name="Llewelyn M."/>
            <person name="Wilson D."/>
            <person name="Crook D."/>
            <person name="Paul J."/>
        </authorList>
    </citation>
    <scope>NUCLEOTIDE SEQUENCE [LARGE SCALE GENOMIC DNA]</scope>
    <source>
        <strain evidence="8 9">NCTC 12101</strain>
    </source>
</reference>
<reference evidence="7" key="2">
    <citation type="submission" date="2023-07" db="EMBL/GenBank/DDBJ databases">
        <title>Evaluation of the beneficial properties of pineapple isolates.</title>
        <authorList>
            <person name="Adefiranye O."/>
        </authorList>
    </citation>
    <scope>NUCLEOTIDE SEQUENCE</scope>
    <source>
        <strain evidence="7">PAPLE_T1</strain>
    </source>
</reference>
<dbReference type="RefSeq" id="WP_059108005.1">
    <property type="nucleotide sequence ID" value="NZ_AP024589.1"/>
</dbReference>
<feature type="transmembrane region" description="Helical" evidence="6">
    <location>
        <begin position="216"/>
        <end position="238"/>
    </location>
</feature>
<evidence type="ECO:0000256" key="1">
    <source>
        <dbReference type="ARBA" id="ARBA00004141"/>
    </source>
</evidence>
<proteinExistence type="predicted"/>
<dbReference type="InterPro" id="IPR003339">
    <property type="entry name" value="ABC/ECF_trnsptr_transmembrane"/>
</dbReference>
<evidence type="ECO:0000256" key="2">
    <source>
        <dbReference type="ARBA" id="ARBA00022475"/>
    </source>
</evidence>
<keyword evidence="4 6" id="KW-1133">Transmembrane helix</keyword>
<protein>
    <submittedName>
        <fullName evidence="7">Energy-coupling factor transporter transmembrane component T</fullName>
    </submittedName>
    <submittedName>
        <fullName evidence="8">Energy-coupling factor transporter transmembrane protein EcfT</fullName>
    </submittedName>
</protein>
<keyword evidence="5 6" id="KW-0472">Membrane</keyword>
<evidence type="ECO:0000313" key="8">
    <source>
        <dbReference type="EMBL" id="PNZ67401.1"/>
    </source>
</evidence>